<dbReference type="EMBL" id="JBHMCE010000035">
    <property type="protein sequence ID" value="MFB9534562.1"/>
    <property type="molecule type" value="Genomic_DNA"/>
</dbReference>
<proteinExistence type="predicted"/>
<comment type="caution">
    <text evidence="2">The sequence shown here is derived from an EMBL/GenBank/DDBJ whole genome shotgun (WGS) entry which is preliminary data.</text>
</comment>
<gene>
    <name evidence="2" type="ORF">ACFFRN_48960</name>
</gene>
<accession>A0ABV5QGE9</accession>
<evidence type="ECO:0000313" key="3">
    <source>
        <dbReference type="Proteomes" id="UP001589646"/>
    </source>
</evidence>
<dbReference type="RefSeq" id="WP_379479293.1">
    <property type="nucleotide sequence ID" value="NZ_JBHMCE010000035.1"/>
</dbReference>
<organism evidence="2 3">
    <name type="scientific">Nonomuraea roseola</name>
    <dbReference type="NCBI Taxonomy" id="46179"/>
    <lineage>
        <taxon>Bacteria</taxon>
        <taxon>Bacillati</taxon>
        <taxon>Actinomycetota</taxon>
        <taxon>Actinomycetes</taxon>
        <taxon>Streptosporangiales</taxon>
        <taxon>Streptosporangiaceae</taxon>
        <taxon>Nonomuraea</taxon>
    </lineage>
</organism>
<sequence>MTEDIAQLIELLDDDSTNIADDARDELMTIGIGVMQPLMTAVPRMRSYGQLSAIEIFEHLGEVNAAPVLIDLLDSENSTVREWSANALEQLVLQRHFEIMGGICAGSGNGGRSPDAVGANSTSAGPARSSVC</sequence>
<dbReference type="InterPro" id="IPR011989">
    <property type="entry name" value="ARM-like"/>
</dbReference>
<reference evidence="2 3" key="1">
    <citation type="submission" date="2024-09" db="EMBL/GenBank/DDBJ databases">
        <authorList>
            <person name="Sun Q."/>
            <person name="Mori K."/>
        </authorList>
    </citation>
    <scope>NUCLEOTIDE SEQUENCE [LARGE SCALE GENOMIC DNA]</scope>
    <source>
        <strain evidence="2 3">JCM 3323</strain>
    </source>
</reference>
<feature type="region of interest" description="Disordered" evidence="1">
    <location>
        <begin position="111"/>
        <end position="132"/>
    </location>
</feature>
<dbReference type="InterPro" id="IPR016024">
    <property type="entry name" value="ARM-type_fold"/>
</dbReference>
<dbReference type="Gene3D" id="1.25.10.10">
    <property type="entry name" value="Leucine-rich Repeat Variant"/>
    <property type="match status" value="1"/>
</dbReference>
<dbReference type="Proteomes" id="UP001589646">
    <property type="component" value="Unassembled WGS sequence"/>
</dbReference>
<protein>
    <submittedName>
        <fullName evidence="2">HEAT repeat domain-containing protein</fullName>
    </submittedName>
</protein>
<evidence type="ECO:0000313" key="2">
    <source>
        <dbReference type="EMBL" id="MFB9534562.1"/>
    </source>
</evidence>
<feature type="non-terminal residue" evidence="2">
    <location>
        <position position="132"/>
    </location>
</feature>
<dbReference type="SUPFAM" id="SSF48371">
    <property type="entry name" value="ARM repeat"/>
    <property type="match status" value="1"/>
</dbReference>
<keyword evidence="3" id="KW-1185">Reference proteome</keyword>
<evidence type="ECO:0000256" key="1">
    <source>
        <dbReference type="SAM" id="MobiDB-lite"/>
    </source>
</evidence>
<name>A0ABV5QGE9_9ACTN</name>